<organism evidence="1 2">
    <name type="scientific">Enterobacter ludwigii</name>
    <dbReference type="NCBI Taxonomy" id="299767"/>
    <lineage>
        <taxon>Bacteria</taxon>
        <taxon>Pseudomonadati</taxon>
        <taxon>Pseudomonadota</taxon>
        <taxon>Gammaproteobacteria</taxon>
        <taxon>Enterobacterales</taxon>
        <taxon>Enterobacteriaceae</taxon>
        <taxon>Enterobacter</taxon>
        <taxon>Enterobacter cloacae complex</taxon>
    </lineage>
</organism>
<dbReference type="KEGG" id="eec:EcWSU1_A029"/>
<dbReference type="EMBL" id="CP002887">
    <property type="protein sequence ID" value="AEW76003.1"/>
    <property type="molecule type" value="Genomic_DNA"/>
</dbReference>
<geneLocation type="plasmid" evidence="1 2">
    <name>pEcWSU1_A</name>
</geneLocation>
<proteinExistence type="predicted"/>
<protein>
    <submittedName>
        <fullName evidence="1">Uncharacterized protein</fullName>
    </submittedName>
</protein>
<accession>G8LQA7</accession>
<dbReference type="HOGENOM" id="CLU_3381694_0_0_6"/>
<gene>
    <name evidence="1" type="ORF">EcWSU1_A029</name>
</gene>
<dbReference type="AlphaFoldDB" id="G8LQA7"/>
<evidence type="ECO:0000313" key="1">
    <source>
        <dbReference type="EMBL" id="AEW76003.1"/>
    </source>
</evidence>
<reference evidence="1 2" key="1">
    <citation type="journal article" date="2011" name="Stand. Genomic Sci.">
        <title>Complete genome of the onion pathogen Enterobacter cloacae EcWSU1.</title>
        <authorList>
            <person name="Humann J.L."/>
            <person name="Wildung M."/>
            <person name="Cheng C.H."/>
            <person name="Lee T."/>
            <person name="Stewart J.E."/>
            <person name="Drew J.C."/>
            <person name="Triplett E.W."/>
            <person name="Main D."/>
            <person name="Schroeder B.K."/>
        </authorList>
    </citation>
    <scope>NUCLEOTIDE SEQUENCE [LARGE SCALE GENOMIC DNA]</scope>
    <source>
        <strain evidence="1 2">EcWSU1</strain>
        <plasmid evidence="1 2">pEcWSU1_A</plasmid>
    </source>
</reference>
<evidence type="ECO:0000313" key="2">
    <source>
        <dbReference type="Proteomes" id="UP000007838"/>
    </source>
</evidence>
<sequence>MLCFCAAARLWVLKDPELRVFGSEEKLERIIAV</sequence>
<dbReference type="Proteomes" id="UP000007838">
    <property type="component" value="Plasmid pEcWSU1_A"/>
</dbReference>
<keyword evidence="1" id="KW-0614">Plasmid</keyword>
<name>G8LQA7_9ENTR</name>